<reference evidence="2 3" key="2">
    <citation type="journal article" date="2017" name="Front. Plant Sci.">
        <title>Gene Classification and Mining of Molecular Markers Useful in Red Clover (Trifolium pratense) Breeding.</title>
        <authorList>
            <person name="Istvanek J."/>
            <person name="Dluhosova J."/>
            <person name="Dluhos P."/>
            <person name="Patkova L."/>
            <person name="Nedelnik J."/>
            <person name="Repkova J."/>
        </authorList>
    </citation>
    <scope>NUCLEOTIDE SEQUENCE [LARGE SCALE GENOMIC DNA]</scope>
    <source>
        <strain evidence="3">cv. Tatra</strain>
        <tissue evidence="2">Young leaves</tissue>
    </source>
</reference>
<organism evidence="2 3">
    <name type="scientific">Trifolium pratense</name>
    <name type="common">Red clover</name>
    <dbReference type="NCBI Taxonomy" id="57577"/>
    <lineage>
        <taxon>Eukaryota</taxon>
        <taxon>Viridiplantae</taxon>
        <taxon>Streptophyta</taxon>
        <taxon>Embryophyta</taxon>
        <taxon>Tracheophyta</taxon>
        <taxon>Spermatophyta</taxon>
        <taxon>Magnoliopsida</taxon>
        <taxon>eudicotyledons</taxon>
        <taxon>Gunneridae</taxon>
        <taxon>Pentapetalae</taxon>
        <taxon>rosids</taxon>
        <taxon>fabids</taxon>
        <taxon>Fabales</taxon>
        <taxon>Fabaceae</taxon>
        <taxon>Papilionoideae</taxon>
        <taxon>50 kb inversion clade</taxon>
        <taxon>NPAAA clade</taxon>
        <taxon>Hologalegina</taxon>
        <taxon>IRL clade</taxon>
        <taxon>Trifolieae</taxon>
        <taxon>Trifolium</taxon>
    </lineage>
</organism>
<accession>A0A2K3NYT6</accession>
<reference evidence="2 3" key="1">
    <citation type="journal article" date="2014" name="Am. J. Bot.">
        <title>Genome assembly and annotation for red clover (Trifolium pratense; Fabaceae).</title>
        <authorList>
            <person name="Istvanek J."/>
            <person name="Jaros M."/>
            <person name="Krenek A."/>
            <person name="Repkova J."/>
        </authorList>
    </citation>
    <scope>NUCLEOTIDE SEQUENCE [LARGE SCALE GENOMIC DNA]</scope>
    <source>
        <strain evidence="3">cv. Tatra</strain>
        <tissue evidence="2">Young leaves</tissue>
    </source>
</reference>
<comment type="caution">
    <text evidence="2">The sequence shown here is derived from an EMBL/GenBank/DDBJ whole genome shotgun (WGS) entry which is preliminary data.</text>
</comment>
<dbReference type="AlphaFoldDB" id="A0A2K3NYT6"/>
<dbReference type="Proteomes" id="UP000236291">
    <property type="component" value="Unassembled WGS sequence"/>
</dbReference>
<feature type="compositionally biased region" description="Basic and acidic residues" evidence="1">
    <location>
        <begin position="37"/>
        <end position="65"/>
    </location>
</feature>
<feature type="compositionally biased region" description="Polar residues" evidence="1">
    <location>
        <begin position="20"/>
        <end position="35"/>
    </location>
</feature>
<protein>
    <submittedName>
        <fullName evidence="2">Uncharacterized protein</fullName>
    </submittedName>
</protein>
<sequence>MHEETATLQLDIVGCPPNRGSISAPTDCRSPTSQGGKDGDERCPVKAEGIGRGDKDDGENHDGRGGFKTMGWQQWW</sequence>
<feature type="region of interest" description="Disordered" evidence="1">
    <location>
        <begin position="13"/>
        <end position="76"/>
    </location>
</feature>
<evidence type="ECO:0000256" key="1">
    <source>
        <dbReference type="SAM" id="MobiDB-lite"/>
    </source>
</evidence>
<dbReference type="EMBL" id="ASHM01002357">
    <property type="protein sequence ID" value="PNY08198.1"/>
    <property type="molecule type" value="Genomic_DNA"/>
</dbReference>
<gene>
    <name evidence="2" type="ORF">L195_g004712</name>
</gene>
<proteinExistence type="predicted"/>
<name>A0A2K3NYT6_TRIPR</name>
<evidence type="ECO:0000313" key="2">
    <source>
        <dbReference type="EMBL" id="PNY08198.1"/>
    </source>
</evidence>
<evidence type="ECO:0000313" key="3">
    <source>
        <dbReference type="Proteomes" id="UP000236291"/>
    </source>
</evidence>